<proteinExistence type="predicted"/>
<dbReference type="EMBL" id="WNYA01065648">
    <property type="protein sequence ID" value="KAG8535495.1"/>
    <property type="molecule type" value="Genomic_DNA"/>
</dbReference>
<name>A0AAV6YIP3_ENGPU</name>
<reference evidence="1" key="1">
    <citation type="thesis" date="2020" institute="ProQuest LLC" country="789 East Eisenhower Parkway, Ann Arbor, MI, USA">
        <title>Comparative Genomics and Chromosome Evolution.</title>
        <authorList>
            <person name="Mudd A.B."/>
        </authorList>
    </citation>
    <scope>NUCLEOTIDE SEQUENCE</scope>
    <source>
        <strain evidence="1">237g6f4</strain>
        <tissue evidence="1">Blood</tissue>
    </source>
</reference>
<sequence>MCKFGDMFPFNIRYALTVDPFAYRVTHFFSPQINCSWDVKQLCLLSLLPKFNSFFSIALQLAKCHSRNSMDLLEGRGCCSQRRKSCDRALCM</sequence>
<protein>
    <submittedName>
        <fullName evidence="1">Uncharacterized protein</fullName>
    </submittedName>
</protein>
<keyword evidence="2" id="KW-1185">Reference proteome</keyword>
<evidence type="ECO:0000313" key="2">
    <source>
        <dbReference type="Proteomes" id="UP000824782"/>
    </source>
</evidence>
<dbReference type="AlphaFoldDB" id="A0AAV6YIP3"/>
<accession>A0AAV6YIP3</accession>
<evidence type="ECO:0000313" key="1">
    <source>
        <dbReference type="EMBL" id="KAG8535495.1"/>
    </source>
</evidence>
<gene>
    <name evidence="1" type="ORF">GDO81_028432</name>
</gene>
<comment type="caution">
    <text evidence="1">The sequence shown here is derived from an EMBL/GenBank/DDBJ whole genome shotgun (WGS) entry which is preliminary data.</text>
</comment>
<organism evidence="1 2">
    <name type="scientific">Engystomops pustulosus</name>
    <name type="common">Tungara frog</name>
    <name type="synonym">Physalaemus pustulosus</name>
    <dbReference type="NCBI Taxonomy" id="76066"/>
    <lineage>
        <taxon>Eukaryota</taxon>
        <taxon>Metazoa</taxon>
        <taxon>Chordata</taxon>
        <taxon>Craniata</taxon>
        <taxon>Vertebrata</taxon>
        <taxon>Euteleostomi</taxon>
        <taxon>Amphibia</taxon>
        <taxon>Batrachia</taxon>
        <taxon>Anura</taxon>
        <taxon>Neobatrachia</taxon>
        <taxon>Hyloidea</taxon>
        <taxon>Leptodactylidae</taxon>
        <taxon>Leiuperinae</taxon>
        <taxon>Engystomops</taxon>
    </lineage>
</organism>
<dbReference type="Proteomes" id="UP000824782">
    <property type="component" value="Unassembled WGS sequence"/>
</dbReference>